<dbReference type="EMBL" id="JBHXIJ010000070">
    <property type="protein sequence ID" value="MFD5099809.1"/>
    <property type="molecule type" value="Genomic_DNA"/>
</dbReference>
<organism evidence="2 3">
    <name type="scientific">Streptomyces albidochromogenes</name>
    <dbReference type="NCBI Taxonomy" id="329524"/>
    <lineage>
        <taxon>Bacteria</taxon>
        <taxon>Bacillati</taxon>
        <taxon>Actinomycetota</taxon>
        <taxon>Actinomycetes</taxon>
        <taxon>Kitasatosporales</taxon>
        <taxon>Streptomycetaceae</taxon>
        <taxon>Streptomyces</taxon>
    </lineage>
</organism>
<gene>
    <name evidence="2" type="ORF">ACFWJN_12670</name>
</gene>
<sequence length="63" mass="6634">MARWGDAAQRPATVDFSPGEKDATVDIPFTGEASALSHLLIPNDQDDAYADSYVGALDAAPLK</sequence>
<keyword evidence="3" id="KW-1185">Reference proteome</keyword>
<comment type="caution">
    <text evidence="2">The sequence shown here is derived from an EMBL/GenBank/DDBJ whole genome shotgun (WGS) entry which is preliminary data.</text>
</comment>
<name>A0ABW6FL01_9ACTN</name>
<protein>
    <submittedName>
        <fullName evidence="2">Uncharacterized protein</fullName>
    </submittedName>
</protein>
<reference evidence="2 3" key="1">
    <citation type="submission" date="2024-09" db="EMBL/GenBank/DDBJ databases">
        <title>The Natural Products Discovery Center: Release of the First 8490 Sequenced Strains for Exploring Actinobacteria Biosynthetic Diversity.</title>
        <authorList>
            <person name="Kalkreuter E."/>
            <person name="Kautsar S.A."/>
            <person name="Yang D."/>
            <person name="Bader C.D."/>
            <person name="Teijaro C.N."/>
            <person name="Fluegel L."/>
            <person name="Davis C.M."/>
            <person name="Simpson J.R."/>
            <person name="Lauterbach L."/>
            <person name="Steele A.D."/>
            <person name="Gui C."/>
            <person name="Meng S."/>
            <person name="Li G."/>
            <person name="Viehrig K."/>
            <person name="Ye F."/>
            <person name="Su P."/>
            <person name="Kiefer A.F."/>
            <person name="Nichols A."/>
            <person name="Cepeda A.J."/>
            <person name="Yan W."/>
            <person name="Fan B."/>
            <person name="Jiang Y."/>
            <person name="Adhikari A."/>
            <person name="Zheng C.-J."/>
            <person name="Schuster L."/>
            <person name="Cowan T.M."/>
            <person name="Smanski M.J."/>
            <person name="Chevrette M.G."/>
            <person name="De Carvalho L.P.S."/>
            <person name="Shen B."/>
        </authorList>
    </citation>
    <scope>NUCLEOTIDE SEQUENCE [LARGE SCALE GENOMIC DNA]</scope>
    <source>
        <strain evidence="2 3">NPDC058348</strain>
    </source>
</reference>
<evidence type="ECO:0000313" key="2">
    <source>
        <dbReference type="EMBL" id="MFD5099809.1"/>
    </source>
</evidence>
<accession>A0ABW6FL01</accession>
<evidence type="ECO:0000256" key="1">
    <source>
        <dbReference type="SAM" id="MobiDB-lite"/>
    </source>
</evidence>
<dbReference type="RefSeq" id="WP_386713035.1">
    <property type="nucleotide sequence ID" value="NZ_JBHXIJ010000070.1"/>
</dbReference>
<evidence type="ECO:0000313" key="3">
    <source>
        <dbReference type="Proteomes" id="UP001598448"/>
    </source>
</evidence>
<proteinExistence type="predicted"/>
<dbReference type="Proteomes" id="UP001598448">
    <property type="component" value="Unassembled WGS sequence"/>
</dbReference>
<feature type="region of interest" description="Disordered" evidence="1">
    <location>
        <begin position="1"/>
        <end position="21"/>
    </location>
</feature>